<organism evidence="4 5">
    <name type="scientific">Colwellia echini</name>
    <dbReference type="NCBI Taxonomy" id="1982103"/>
    <lineage>
        <taxon>Bacteria</taxon>
        <taxon>Pseudomonadati</taxon>
        <taxon>Pseudomonadota</taxon>
        <taxon>Gammaproteobacteria</taxon>
        <taxon>Alteromonadales</taxon>
        <taxon>Colwelliaceae</taxon>
        <taxon>Colwellia</taxon>
    </lineage>
</organism>
<dbReference type="InterPro" id="IPR027051">
    <property type="entry name" value="XdhC_Rossmann_dom"/>
</dbReference>
<feature type="domain" description="XdhC Rossmann" evidence="3">
    <location>
        <begin position="132"/>
        <end position="272"/>
    </location>
</feature>
<dbReference type="Proteomes" id="UP000815846">
    <property type="component" value="Unassembled WGS sequence"/>
</dbReference>
<name>A0ABY3MZI2_9GAMM</name>
<dbReference type="EMBL" id="PJAI02000003">
    <property type="protein sequence ID" value="TYK66645.1"/>
    <property type="molecule type" value="Genomic_DNA"/>
</dbReference>
<proteinExistence type="predicted"/>
<feature type="domain" description="XdhC- CoxI" evidence="2">
    <location>
        <begin position="38"/>
        <end position="96"/>
    </location>
</feature>
<feature type="compositionally biased region" description="Polar residues" evidence="1">
    <location>
        <begin position="320"/>
        <end position="344"/>
    </location>
</feature>
<evidence type="ECO:0000313" key="5">
    <source>
        <dbReference type="Proteomes" id="UP000815846"/>
    </source>
</evidence>
<dbReference type="InterPro" id="IPR052698">
    <property type="entry name" value="MoCofactor_Util/Proc"/>
</dbReference>
<accession>A0ABY3MZI2</accession>
<dbReference type="NCBIfam" id="TIGR02964">
    <property type="entry name" value="xanthine_xdhC"/>
    <property type="match status" value="1"/>
</dbReference>
<dbReference type="Pfam" id="PF02625">
    <property type="entry name" value="XdhC_CoxI"/>
    <property type="match status" value="1"/>
</dbReference>
<sequence length="344" mass="37475">MTNSNKPDGTSKSSQLNQSFQGFHQQTWSQAIYQLEGAGDDYVIATVLGTHGSSPRATGTKMVISADNIYDTLGGGHLEFKAIEKARELLRNGESIQMVESFNLGATLGQCCGGSVVVMFEALVSSKMRLDIYGAGHVAQALVPILAQLPLSIRWIDSRADIFPQYIPNNVNKIVDEEPTEQAKTAKANSAFLILTHNHQLDFDLTETILKRDDALWLGVIGSDTKAKRFRHRLTHREFADSQVAKMTCPVGLSNVVGKLPMEVAVSIAGQIISLYQSNWQANGATAQAPNTAKSTAKSNKGLQWQQLKNVLMPVKNDTDLASNKTTNDELNQLTAKNTESVNS</sequence>
<protein>
    <submittedName>
        <fullName evidence="4">Xanthine dehydrogenase accessory protein XdhC</fullName>
    </submittedName>
</protein>
<evidence type="ECO:0000313" key="4">
    <source>
        <dbReference type="EMBL" id="TYK66645.1"/>
    </source>
</evidence>
<dbReference type="PANTHER" id="PTHR30388:SF6">
    <property type="entry name" value="XANTHINE DEHYDROGENASE SUBUNIT A-RELATED"/>
    <property type="match status" value="1"/>
</dbReference>
<keyword evidence="5" id="KW-1185">Reference proteome</keyword>
<dbReference type="RefSeq" id="WP_101344727.1">
    <property type="nucleotide sequence ID" value="NZ_PJAI02000003.1"/>
</dbReference>
<comment type="caution">
    <text evidence="4">The sequence shown here is derived from an EMBL/GenBank/DDBJ whole genome shotgun (WGS) entry which is preliminary data.</text>
</comment>
<evidence type="ECO:0000256" key="1">
    <source>
        <dbReference type="SAM" id="MobiDB-lite"/>
    </source>
</evidence>
<dbReference type="Gene3D" id="3.40.50.720">
    <property type="entry name" value="NAD(P)-binding Rossmann-like Domain"/>
    <property type="match status" value="1"/>
</dbReference>
<evidence type="ECO:0000259" key="2">
    <source>
        <dbReference type="Pfam" id="PF02625"/>
    </source>
</evidence>
<dbReference type="InterPro" id="IPR003777">
    <property type="entry name" value="XdhC_CoxI"/>
</dbReference>
<dbReference type="InterPro" id="IPR014308">
    <property type="entry name" value="Xanthine_DH_XdhC"/>
</dbReference>
<evidence type="ECO:0000259" key="3">
    <source>
        <dbReference type="Pfam" id="PF13478"/>
    </source>
</evidence>
<reference evidence="4 5" key="1">
    <citation type="submission" date="2019-08" db="EMBL/GenBank/DDBJ databases">
        <title>Microbe sample from Colwellia echini.</title>
        <authorList>
            <person name="Christiansen L."/>
            <person name="Pathiraja D."/>
            <person name="Schultz-Johansen M."/>
            <person name="Choi I.-G."/>
            <person name="Stougaard P."/>
        </authorList>
    </citation>
    <scope>NUCLEOTIDE SEQUENCE [LARGE SCALE GENOMIC DNA]</scope>
    <source>
        <strain evidence="4 5">A3</strain>
    </source>
</reference>
<dbReference type="PANTHER" id="PTHR30388">
    <property type="entry name" value="ALDEHYDE OXIDOREDUCTASE MOLYBDENUM COFACTOR ASSEMBLY PROTEIN"/>
    <property type="match status" value="1"/>
</dbReference>
<gene>
    <name evidence="4" type="primary">xdhC</name>
    <name evidence="4" type="ORF">CWS31_004740</name>
</gene>
<feature type="region of interest" description="Disordered" evidence="1">
    <location>
        <begin position="319"/>
        <end position="344"/>
    </location>
</feature>
<dbReference type="Pfam" id="PF13478">
    <property type="entry name" value="XdhC_C"/>
    <property type="match status" value="1"/>
</dbReference>